<comment type="caution">
    <text evidence="1">The sequence shown here is derived from an EMBL/GenBank/DDBJ whole genome shotgun (WGS) entry which is preliminary data.</text>
</comment>
<proteinExistence type="predicted"/>
<evidence type="ECO:0000313" key="1">
    <source>
        <dbReference type="EMBL" id="GEO88645.1"/>
    </source>
</evidence>
<protein>
    <submittedName>
        <fullName evidence="1">Uncharacterized protein</fullName>
    </submittedName>
</protein>
<evidence type="ECO:0000313" key="2">
    <source>
        <dbReference type="Proteomes" id="UP000321769"/>
    </source>
</evidence>
<accession>A0A512HTB0</accession>
<gene>
    <name evidence="1" type="ORF">AFL01nite_09720</name>
</gene>
<reference evidence="1 2" key="1">
    <citation type="submission" date="2019-07" db="EMBL/GenBank/DDBJ databases">
        <title>Whole genome shotgun sequence of Aeromicrobium flavum NBRC 107625.</title>
        <authorList>
            <person name="Hosoyama A."/>
            <person name="Uohara A."/>
            <person name="Ohji S."/>
            <person name="Ichikawa N."/>
        </authorList>
    </citation>
    <scope>NUCLEOTIDE SEQUENCE [LARGE SCALE GENOMIC DNA]</scope>
    <source>
        <strain evidence="1 2">NBRC 107625</strain>
    </source>
</reference>
<dbReference type="RefSeq" id="WP_146826041.1">
    <property type="nucleotide sequence ID" value="NZ_BAAAYQ010000005.1"/>
</dbReference>
<dbReference type="AlphaFoldDB" id="A0A512HTB0"/>
<dbReference type="Proteomes" id="UP000321769">
    <property type="component" value="Unassembled WGS sequence"/>
</dbReference>
<name>A0A512HTB0_9ACTN</name>
<sequence length="77" mass="8002">MSAGEALDRALATAAGLKPGTWEAVESLALLAIEASGRPEASGLLDTARTTAGRLKPGTWEAVRALTWLARAERELG</sequence>
<dbReference type="OrthoDB" id="3830935at2"/>
<organism evidence="1 2">
    <name type="scientific">Aeromicrobium flavum</name>
    <dbReference type="NCBI Taxonomy" id="416568"/>
    <lineage>
        <taxon>Bacteria</taxon>
        <taxon>Bacillati</taxon>
        <taxon>Actinomycetota</taxon>
        <taxon>Actinomycetes</taxon>
        <taxon>Propionibacteriales</taxon>
        <taxon>Nocardioidaceae</taxon>
        <taxon>Aeromicrobium</taxon>
    </lineage>
</organism>
<dbReference type="EMBL" id="BJZQ01000003">
    <property type="protein sequence ID" value="GEO88645.1"/>
    <property type="molecule type" value="Genomic_DNA"/>
</dbReference>
<keyword evidence="2" id="KW-1185">Reference proteome</keyword>